<evidence type="ECO:0000313" key="9">
    <source>
        <dbReference type="EMBL" id="MDQ1183717.1"/>
    </source>
</evidence>
<dbReference type="EMBL" id="JAUTBL010000001">
    <property type="protein sequence ID" value="MDQ1183717.1"/>
    <property type="molecule type" value="Genomic_DNA"/>
</dbReference>
<dbReference type="PANTHER" id="PTHR30151">
    <property type="entry name" value="ALKANE SULFONATE ABC TRANSPORTER-RELATED, MEMBRANE SUBUNIT"/>
    <property type="match status" value="1"/>
</dbReference>
<evidence type="ECO:0000313" key="12">
    <source>
        <dbReference type="Proteomes" id="UP001255601"/>
    </source>
</evidence>
<keyword evidence="11" id="KW-1185">Reference proteome</keyword>
<feature type="domain" description="ABC transmembrane type-1" evidence="8">
    <location>
        <begin position="77"/>
        <end position="265"/>
    </location>
</feature>
<dbReference type="Pfam" id="PF00528">
    <property type="entry name" value="BPD_transp_1"/>
    <property type="match status" value="1"/>
</dbReference>
<dbReference type="EMBL" id="JAVIZC010000001">
    <property type="protein sequence ID" value="MDR6100946.1"/>
    <property type="molecule type" value="Genomic_DNA"/>
</dbReference>
<dbReference type="Gene3D" id="1.10.3720.10">
    <property type="entry name" value="MetI-like"/>
    <property type="match status" value="1"/>
</dbReference>
<keyword evidence="3" id="KW-1003">Cell membrane</keyword>
<dbReference type="PANTHER" id="PTHR30151:SF0">
    <property type="entry name" value="ABC TRANSPORTER PERMEASE PROTEIN MJ0413-RELATED"/>
    <property type="match status" value="1"/>
</dbReference>
<evidence type="ECO:0000256" key="3">
    <source>
        <dbReference type="ARBA" id="ARBA00022475"/>
    </source>
</evidence>
<evidence type="ECO:0000256" key="4">
    <source>
        <dbReference type="ARBA" id="ARBA00022692"/>
    </source>
</evidence>
<dbReference type="Proteomes" id="UP001224781">
    <property type="component" value="Unassembled WGS sequence"/>
</dbReference>
<keyword evidence="5 7" id="KW-1133">Transmembrane helix</keyword>
<evidence type="ECO:0000256" key="6">
    <source>
        <dbReference type="ARBA" id="ARBA00023136"/>
    </source>
</evidence>
<comment type="subcellular location">
    <subcellularLocation>
        <location evidence="1 7">Cell membrane</location>
        <topology evidence="1 7">Multi-pass membrane protein</topology>
    </subcellularLocation>
</comment>
<evidence type="ECO:0000313" key="10">
    <source>
        <dbReference type="EMBL" id="MDR6100946.1"/>
    </source>
</evidence>
<keyword evidence="2 7" id="KW-0813">Transport</keyword>
<accession>A0AAJ2EQD3</accession>
<feature type="transmembrane region" description="Helical" evidence="7">
    <location>
        <begin position="180"/>
        <end position="201"/>
    </location>
</feature>
<feature type="transmembrane region" description="Helical" evidence="7">
    <location>
        <begin position="88"/>
        <end position="109"/>
    </location>
</feature>
<comment type="caution">
    <text evidence="10">The sequence shown here is derived from an EMBL/GenBank/DDBJ whole genome shotgun (WGS) entry which is preliminary data.</text>
</comment>
<protein>
    <submittedName>
        <fullName evidence="10">ABC-type nitrate/sulfonate/bicarbonate transport system permease component</fullName>
    </submittedName>
</protein>
<keyword evidence="4 7" id="KW-0812">Transmembrane</keyword>
<dbReference type="GO" id="GO:0005886">
    <property type="term" value="C:plasma membrane"/>
    <property type="evidence" value="ECO:0007669"/>
    <property type="project" value="UniProtKB-SubCell"/>
</dbReference>
<dbReference type="SUPFAM" id="SSF161098">
    <property type="entry name" value="MetI-like"/>
    <property type="match status" value="1"/>
</dbReference>
<comment type="similarity">
    <text evidence="7">Belongs to the binding-protein-dependent transport system permease family.</text>
</comment>
<feature type="transmembrane region" description="Helical" evidence="7">
    <location>
        <begin position="147"/>
        <end position="168"/>
    </location>
</feature>
<proteinExistence type="inferred from homology"/>
<evidence type="ECO:0000259" key="8">
    <source>
        <dbReference type="PROSITE" id="PS50928"/>
    </source>
</evidence>
<dbReference type="RefSeq" id="WP_306928791.1">
    <property type="nucleotide sequence ID" value="NZ_JAUTBL010000001.1"/>
</dbReference>
<dbReference type="AlphaFoldDB" id="A0AAJ2EQD3"/>
<organism evidence="10 12">
    <name type="scientific">Agrobacterium larrymoorei</name>
    <dbReference type="NCBI Taxonomy" id="160699"/>
    <lineage>
        <taxon>Bacteria</taxon>
        <taxon>Pseudomonadati</taxon>
        <taxon>Pseudomonadota</taxon>
        <taxon>Alphaproteobacteria</taxon>
        <taxon>Hyphomicrobiales</taxon>
        <taxon>Rhizobiaceae</taxon>
        <taxon>Rhizobium/Agrobacterium group</taxon>
        <taxon>Agrobacterium</taxon>
    </lineage>
</organism>
<evidence type="ECO:0000256" key="5">
    <source>
        <dbReference type="ARBA" id="ARBA00022989"/>
    </source>
</evidence>
<feature type="transmembrane region" description="Helical" evidence="7">
    <location>
        <begin position="121"/>
        <end position="141"/>
    </location>
</feature>
<evidence type="ECO:0000313" key="11">
    <source>
        <dbReference type="Proteomes" id="UP001224781"/>
    </source>
</evidence>
<name>A0AAJ2EQD3_9HYPH</name>
<dbReference type="InterPro" id="IPR035906">
    <property type="entry name" value="MetI-like_sf"/>
</dbReference>
<dbReference type="CDD" id="cd06261">
    <property type="entry name" value="TM_PBP2"/>
    <property type="match status" value="1"/>
</dbReference>
<dbReference type="InterPro" id="IPR000515">
    <property type="entry name" value="MetI-like"/>
</dbReference>
<feature type="transmembrane region" description="Helical" evidence="7">
    <location>
        <begin position="32"/>
        <end position="49"/>
    </location>
</feature>
<feature type="transmembrane region" description="Helical" evidence="7">
    <location>
        <begin position="242"/>
        <end position="261"/>
    </location>
</feature>
<sequence>MSIDNSASIQTHRSGTVSQIVRRLLRSLVSRYGAFAASIAGGVILWQIASTFSSPLFLPSPLATAEALMSLWSDGTLPASIVVSARRIFIGWITGVIVGVPIGMLMGYFKVIRQVFDPYIEFFRFVPPTAFVTLAVIWLGPGEASKIALIFYATVFAVTMNTLAGTLATSELRLRAAASLGAGPLATLTTIIVPSAIPYIFTGARIAMGNSFLTIIVAEIVAAQEGLGALIWNARNYARTDWVFAGIIVLGLLGFVFDRILRVVAVRTLKRYGVAA</sequence>
<gene>
    <name evidence="10" type="ORF">QE369_001124</name>
    <name evidence="9" type="ORF">QE408_000839</name>
</gene>
<dbReference type="Proteomes" id="UP001255601">
    <property type="component" value="Unassembled WGS sequence"/>
</dbReference>
<keyword evidence="6 7" id="KW-0472">Membrane</keyword>
<dbReference type="PROSITE" id="PS50928">
    <property type="entry name" value="ABC_TM1"/>
    <property type="match status" value="1"/>
</dbReference>
<evidence type="ECO:0000256" key="1">
    <source>
        <dbReference type="ARBA" id="ARBA00004651"/>
    </source>
</evidence>
<evidence type="ECO:0000256" key="2">
    <source>
        <dbReference type="ARBA" id="ARBA00022448"/>
    </source>
</evidence>
<evidence type="ECO:0000256" key="7">
    <source>
        <dbReference type="RuleBase" id="RU363032"/>
    </source>
</evidence>
<reference evidence="10" key="1">
    <citation type="submission" date="2023-08" db="EMBL/GenBank/DDBJ databases">
        <title>Functional and genomic diversity of the sorghum phyllosphere microbiome.</title>
        <authorList>
            <person name="Shade A."/>
        </authorList>
    </citation>
    <scope>NUCLEOTIDE SEQUENCE</scope>
    <source>
        <strain evidence="10">SORGH_AS_0974</strain>
        <strain evidence="9 11">SORGH_AS_1126</strain>
    </source>
</reference>
<dbReference type="GO" id="GO:0055085">
    <property type="term" value="P:transmembrane transport"/>
    <property type="evidence" value="ECO:0007669"/>
    <property type="project" value="InterPro"/>
</dbReference>